<evidence type="ECO:0000259" key="1">
    <source>
        <dbReference type="PROSITE" id="PS51184"/>
    </source>
</evidence>
<name>A0ABW1KTY2_9PROT</name>
<evidence type="ECO:0000313" key="3">
    <source>
        <dbReference type="Proteomes" id="UP001596116"/>
    </source>
</evidence>
<dbReference type="InterPro" id="IPR003347">
    <property type="entry name" value="JmjC_dom"/>
</dbReference>
<accession>A0ABW1KTY2</accession>
<dbReference type="Proteomes" id="UP001596116">
    <property type="component" value="Unassembled WGS sequence"/>
</dbReference>
<comment type="caution">
    <text evidence="2">The sequence shown here is derived from an EMBL/GenBank/DDBJ whole genome shotgun (WGS) entry which is preliminary data.</text>
</comment>
<dbReference type="Gene3D" id="2.60.120.650">
    <property type="entry name" value="Cupin"/>
    <property type="match status" value="1"/>
</dbReference>
<dbReference type="Pfam" id="PF13621">
    <property type="entry name" value="Cupin_8"/>
    <property type="match status" value="1"/>
</dbReference>
<dbReference type="PANTHER" id="PTHR12461:SF105">
    <property type="entry name" value="HYPOXIA-INDUCIBLE FACTOR 1-ALPHA INHIBITOR"/>
    <property type="match status" value="1"/>
</dbReference>
<feature type="domain" description="JmjC" evidence="1">
    <location>
        <begin position="89"/>
        <end position="247"/>
    </location>
</feature>
<dbReference type="SMART" id="SM00558">
    <property type="entry name" value="JmjC"/>
    <property type="match status" value="1"/>
</dbReference>
<dbReference type="SUPFAM" id="SSF51197">
    <property type="entry name" value="Clavaminate synthase-like"/>
    <property type="match status" value="1"/>
</dbReference>
<sequence>MAFDPACLSVFSARYPAAAARLRHHLTDHPLFAMDRLVALAQTLPEASVEYNSGELPIGQNPAETPMNGLSAEETVCRIAENKSWIVLKNIEQDTDYAALLESCLADVAPAARAATGKMHMREGFIFVSSPGSVTPFHMDPEHNILMQVRGTKVFTIFPSDADSFLGDEAHEVFHKPGGHRNLPYQDEYEGKGDKIELAPGDALYVPVKAPHWVKVGPDVSVSLSITWRSEASDAEAHLRRANGWLRARGVAPPRPGDAPLRDRAAVLASRVIERLRRS</sequence>
<keyword evidence="3" id="KW-1185">Reference proteome</keyword>
<reference evidence="2 3" key="1">
    <citation type="submission" date="2024-09" db="EMBL/GenBank/DDBJ databases">
        <authorList>
            <person name="Zhang Z.-H."/>
        </authorList>
    </citation>
    <scope>NUCLEOTIDE SEQUENCE [LARGE SCALE GENOMIC DNA]</scope>
    <source>
        <strain evidence="2 3">HHTR114</strain>
    </source>
</reference>
<protein>
    <submittedName>
        <fullName evidence="2">Cupin-like domain-containing protein</fullName>
    </submittedName>
</protein>
<evidence type="ECO:0000313" key="2">
    <source>
        <dbReference type="EMBL" id="MFC6034984.1"/>
    </source>
</evidence>
<gene>
    <name evidence="2" type="ORF">ACFMB1_05480</name>
</gene>
<dbReference type="PROSITE" id="PS51184">
    <property type="entry name" value="JMJC"/>
    <property type="match status" value="1"/>
</dbReference>
<proteinExistence type="predicted"/>
<dbReference type="PANTHER" id="PTHR12461">
    <property type="entry name" value="HYPOXIA-INDUCIBLE FACTOR 1 ALPHA INHIBITOR-RELATED"/>
    <property type="match status" value="1"/>
</dbReference>
<organism evidence="2 3">
    <name type="scientific">Hyphococcus aureus</name>
    <dbReference type="NCBI Taxonomy" id="2666033"/>
    <lineage>
        <taxon>Bacteria</taxon>
        <taxon>Pseudomonadati</taxon>
        <taxon>Pseudomonadota</taxon>
        <taxon>Alphaproteobacteria</taxon>
        <taxon>Parvularculales</taxon>
        <taxon>Parvularculaceae</taxon>
        <taxon>Hyphococcus</taxon>
    </lineage>
</organism>
<dbReference type="RefSeq" id="WP_379879683.1">
    <property type="nucleotide sequence ID" value="NZ_JBHPON010000001.1"/>
</dbReference>
<dbReference type="EMBL" id="JBHPON010000001">
    <property type="protein sequence ID" value="MFC6034984.1"/>
    <property type="molecule type" value="Genomic_DNA"/>
</dbReference>
<dbReference type="InterPro" id="IPR041667">
    <property type="entry name" value="Cupin_8"/>
</dbReference>